<sequence>MVQRGVAPGNVRKAQICIVASEDRVGITLDHPLSPMMLDHRKKRVKRVAKVGFRELVPMLRDILERPRWFFRLWRTLALRGNNAETWESIGPRVVQTKRTYKEIEDRPYDEFPAPGTVPDDTDEAFRTFLATQAFEDDLTTAVAHLPQHVQDQGGTGNEGGEERPSELMQQLEDLQYFLDRVYQQIKAVRTALQRGTVPDETCPKGPRVERKADDENPWANFEAAHDLQRAVNDWNVACHEVMSCYSEELRDLILQGAQVMRRHVQRLILVGDPEQYRMLPLIADFPNSAFYNGEVVNDDAKLQFSMKKGPNKAANAGPVHKETTMSVQDAFLKTLHGRDLEIARSLGCASQEELDIEKRKLEERKAKAEIAQKKNLRDNEWKRQCEINYEKEQRQKQREESKWKKQLEDVKKKAFSQGVLEAYDYGDGVWWVQLQDKKWMEVQGRYYCEYCNKHLNDNTLEAHIDSEAHKKKHAWATPALAGPPAPPPVAAPRGPAPAPPLTASLSPVCPPVAHLLDWQQVGPDGLVRCIPCNKVVDDNHIGTGDHCRRLEAWREYERLKKTGHPAPELEYLAWVPSIDGDPNSEKWKKCLLCKKWVQDETSHCGTAANPQGSKEHQKNLRNYMGTAWYTENVIKLRKQYHPEPNVRSSSYPAAGPASPAPWAKTPAPALANAAPPIHATPPTQTVPRAKAAPPGFMPATPFLTVQPVPDDPWALPAEEVHQAAPQAPWDTYCAKPTQVQPPFPPSPTRLPSETEVGEVEEC</sequence>
<feature type="region of interest" description="Disordered" evidence="2">
    <location>
        <begin position="645"/>
        <end position="666"/>
    </location>
</feature>
<feature type="region of interest" description="Disordered" evidence="2">
    <location>
        <begin position="733"/>
        <end position="763"/>
    </location>
</feature>
<accession>A0ABP0JR96</accession>
<reference evidence="3 4" key="1">
    <citation type="submission" date="2024-02" db="EMBL/GenBank/DDBJ databases">
        <authorList>
            <person name="Chen Y."/>
            <person name="Shah S."/>
            <person name="Dougan E. K."/>
            <person name="Thang M."/>
            <person name="Chan C."/>
        </authorList>
    </citation>
    <scope>NUCLEOTIDE SEQUENCE [LARGE SCALE GENOMIC DNA]</scope>
</reference>
<dbReference type="EMBL" id="CAXAMN010006113">
    <property type="protein sequence ID" value="CAK9016554.1"/>
    <property type="molecule type" value="Genomic_DNA"/>
</dbReference>
<organism evidence="3 4">
    <name type="scientific">Durusdinium trenchii</name>
    <dbReference type="NCBI Taxonomy" id="1381693"/>
    <lineage>
        <taxon>Eukaryota</taxon>
        <taxon>Sar</taxon>
        <taxon>Alveolata</taxon>
        <taxon>Dinophyceae</taxon>
        <taxon>Suessiales</taxon>
        <taxon>Symbiodiniaceae</taxon>
        <taxon>Durusdinium</taxon>
    </lineage>
</organism>
<gene>
    <name evidence="3" type="ORF">CCMP2556_LOCUS12538</name>
</gene>
<feature type="compositionally biased region" description="Pro residues" evidence="2">
    <location>
        <begin position="740"/>
        <end position="749"/>
    </location>
</feature>
<feature type="compositionally biased region" description="Low complexity" evidence="2">
    <location>
        <begin position="649"/>
        <end position="666"/>
    </location>
</feature>
<proteinExistence type="predicted"/>
<evidence type="ECO:0000313" key="4">
    <source>
        <dbReference type="Proteomes" id="UP001642484"/>
    </source>
</evidence>
<protein>
    <recommendedName>
        <fullName evidence="5">C2H2-type domain-containing protein</fullName>
    </recommendedName>
</protein>
<keyword evidence="1" id="KW-0175">Coiled coil</keyword>
<dbReference type="Proteomes" id="UP001642484">
    <property type="component" value="Unassembled WGS sequence"/>
</dbReference>
<keyword evidence="4" id="KW-1185">Reference proteome</keyword>
<feature type="region of interest" description="Disordered" evidence="2">
    <location>
        <begin position="474"/>
        <end position="498"/>
    </location>
</feature>
<evidence type="ECO:0008006" key="5">
    <source>
        <dbReference type="Google" id="ProtNLM"/>
    </source>
</evidence>
<name>A0ABP0JR96_9DINO</name>
<evidence type="ECO:0000256" key="1">
    <source>
        <dbReference type="SAM" id="Coils"/>
    </source>
</evidence>
<evidence type="ECO:0000313" key="3">
    <source>
        <dbReference type="EMBL" id="CAK9016554.1"/>
    </source>
</evidence>
<comment type="caution">
    <text evidence="3">The sequence shown here is derived from an EMBL/GenBank/DDBJ whole genome shotgun (WGS) entry which is preliminary data.</text>
</comment>
<feature type="compositionally biased region" description="Pro residues" evidence="2">
    <location>
        <begin position="482"/>
        <end position="498"/>
    </location>
</feature>
<evidence type="ECO:0000256" key="2">
    <source>
        <dbReference type="SAM" id="MobiDB-lite"/>
    </source>
</evidence>
<feature type="coiled-coil region" evidence="1">
    <location>
        <begin position="352"/>
        <end position="414"/>
    </location>
</feature>